<evidence type="ECO:0000313" key="9">
    <source>
        <dbReference type="Proteomes" id="UP000054485"/>
    </source>
</evidence>
<organism evidence="8 9">
    <name type="scientific">Suillus luteus UH-Slu-Lm8-n1</name>
    <dbReference type="NCBI Taxonomy" id="930992"/>
    <lineage>
        <taxon>Eukaryota</taxon>
        <taxon>Fungi</taxon>
        <taxon>Dikarya</taxon>
        <taxon>Basidiomycota</taxon>
        <taxon>Agaricomycotina</taxon>
        <taxon>Agaricomycetes</taxon>
        <taxon>Agaricomycetidae</taxon>
        <taxon>Boletales</taxon>
        <taxon>Suillineae</taxon>
        <taxon>Suillaceae</taxon>
        <taxon>Suillus</taxon>
    </lineage>
</organism>
<accession>A0A0D0AH91</accession>
<proteinExistence type="inferred from homology"/>
<evidence type="ECO:0000256" key="1">
    <source>
        <dbReference type="ARBA" id="ARBA00023125"/>
    </source>
</evidence>
<dbReference type="Proteomes" id="UP000054485">
    <property type="component" value="Unassembled WGS sequence"/>
</dbReference>
<dbReference type="InParanoid" id="A0A0D0AH91"/>
<keyword evidence="1 5" id="KW-0238">DNA-binding</keyword>
<reference evidence="9" key="2">
    <citation type="submission" date="2015-01" db="EMBL/GenBank/DDBJ databases">
        <title>Evolutionary Origins and Diversification of the Mycorrhizal Mutualists.</title>
        <authorList>
            <consortium name="DOE Joint Genome Institute"/>
            <consortium name="Mycorrhizal Genomics Consortium"/>
            <person name="Kohler A."/>
            <person name="Kuo A."/>
            <person name="Nagy L.G."/>
            <person name="Floudas D."/>
            <person name="Copeland A."/>
            <person name="Barry K.W."/>
            <person name="Cichocki N."/>
            <person name="Veneault-Fourrey C."/>
            <person name="LaButti K."/>
            <person name="Lindquist E.A."/>
            <person name="Lipzen A."/>
            <person name="Lundell T."/>
            <person name="Morin E."/>
            <person name="Murat C."/>
            <person name="Riley R."/>
            <person name="Ohm R."/>
            <person name="Sun H."/>
            <person name="Tunlid A."/>
            <person name="Henrissat B."/>
            <person name="Grigoriev I.V."/>
            <person name="Hibbett D.S."/>
            <person name="Martin F."/>
        </authorList>
    </citation>
    <scope>NUCLEOTIDE SEQUENCE [LARGE SCALE GENOMIC DNA]</scope>
    <source>
        <strain evidence="9">UH-Slu-Lm8-n1</strain>
    </source>
</reference>
<dbReference type="Gene3D" id="1.10.30.10">
    <property type="entry name" value="High mobility group box domain"/>
    <property type="match status" value="1"/>
</dbReference>
<dbReference type="SUPFAM" id="SSF47095">
    <property type="entry name" value="HMG-box"/>
    <property type="match status" value="1"/>
</dbReference>
<sequence>MPKDTTKTKRTAASKSEGKATKSKATKAKATKAKGAPKRALSAYMFFSQDWRERIKTENPDAGFGEVGKLLGAKWKELDEEDKQPYIELAAKDKTRAEEEKASMAATKSSAKEKSDGEEQADEEED</sequence>
<dbReference type="CDD" id="cd01390">
    <property type="entry name" value="HMG-box_NHP6-like"/>
    <property type="match status" value="1"/>
</dbReference>
<evidence type="ECO:0000256" key="5">
    <source>
        <dbReference type="PROSITE-ProRule" id="PRU00267"/>
    </source>
</evidence>
<gene>
    <name evidence="8" type="ORF">CY34DRAFT_810312</name>
</gene>
<feature type="compositionally biased region" description="Basic residues" evidence="6">
    <location>
        <begin position="21"/>
        <end position="35"/>
    </location>
</feature>
<dbReference type="Pfam" id="PF00505">
    <property type="entry name" value="HMG_box"/>
    <property type="match status" value="1"/>
</dbReference>
<feature type="compositionally biased region" description="Basic and acidic residues" evidence="6">
    <location>
        <begin position="91"/>
        <end position="102"/>
    </location>
</feature>
<evidence type="ECO:0000256" key="4">
    <source>
        <dbReference type="ARBA" id="ARBA00064996"/>
    </source>
</evidence>
<protein>
    <submittedName>
        <fullName evidence="8">Unplaced genomic scaffold CY34scaffold_317, whole genome shotgun sequence</fullName>
    </submittedName>
</protein>
<reference evidence="8 9" key="1">
    <citation type="submission" date="2014-04" db="EMBL/GenBank/DDBJ databases">
        <authorList>
            <consortium name="DOE Joint Genome Institute"/>
            <person name="Kuo A."/>
            <person name="Ruytinx J."/>
            <person name="Rineau F."/>
            <person name="Colpaert J."/>
            <person name="Kohler A."/>
            <person name="Nagy L.G."/>
            <person name="Floudas D."/>
            <person name="Copeland A."/>
            <person name="Barry K.W."/>
            <person name="Cichocki N."/>
            <person name="Veneault-Fourrey C."/>
            <person name="LaButti K."/>
            <person name="Lindquist E.A."/>
            <person name="Lipzen A."/>
            <person name="Lundell T."/>
            <person name="Morin E."/>
            <person name="Murat C."/>
            <person name="Sun H."/>
            <person name="Tunlid A."/>
            <person name="Henrissat B."/>
            <person name="Grigoriev I.V."/>
            <person name="Hibbett D.S."/>
            <person name="Martin F."/>
            <person name="Nordberg H.P."/>
            <person name="Cantor M.N."/>
            <person name="Hua S.X."/>
        </authorList>
    </citation>
    <scope>NUCLEOTIDE SEQUENCE [LARGE SCALE GENOMIC DNA]</scope>
    <source>
        <strain evidence="8 9">UH-Slu-Lm8-n1</strain>
    </source>
</reference>
<dbReference type="OrthoDB" id="1919336at2759"/>
<dbReference type="GO" id="GO:0003677">
    <property type="term" value="F:DNA binding"/>
    <property type="evidence" value="ECO:0007669"/>
    <property type="project" value="UniProtKB-UniRule"/>
</dbReference>
<feature type="DNA-binding region" description="HMG box" evidence="5">
    <location>
        <begin position="37"/>
        <end position="105"/>
    </location>
</feature>
<dbReference type="STRING" id="930992.A0A0D0AH91"/>
<evidence type="ECO:0000313" key="8">
    <source>
        <dbReference type="EMBL" id="KIK37474.1"/>
    </source>
</evidence>
<evidence type="ECO:0000256" key="3">
    <source>
        <dbReference type="ARBA" id="ARBA00043963"/>
    </source>
</evidence>
<dbReference type="InterPro" id="IPR050342">
    <property type="entry name" value="HMGB"/>
</dbReference>
<dbReference type="InterPro" id="IPR009071">
    <property type="entry name" value="HMG_box_dom"/>
</dbReference>
<dbReference type="PANTHER" id="PTHR48112:SF22">
    <property type="entry name" value="MITOCHONDRIAL TRANSCRIPTION FACTOR A, ISOFORM B"/>
    <property type="match status" value="1"/>
</dbReference>
<keyword evidence="2 5" id="KW-0539">Nucleus</keyword>
<dbReference type="AlphaFoldDB" id="A0A0D0AH91"/>
<evidence type="ECO:0000256" key="2">
    <source>
        <dbReference type="ARBA" id="ARBA00023242"/>
    </source>
</evidence>
<comment type="subunit">
    <text evidence="4">Weakly associates with the stable SPT16-POB3 heterodimer to form the FACT complex.</text>
</comment>
<feature type="region of interest" description="Disordered" evidence="6">
    <location>
        <begin position="1"/>
        <end position="35"/>
    </location>
</feature>
<dbReference type="PROSITE" id="PS50118">
    <property type="entry name" value="HMG_BOX_2"/>
    <property type="match status" value="1"/>
</dbReference>
<dbReference type="InterPro" id="IPR036910">
    <property type="entry name" value="HMG_box_dom_sf"/>
</dbReference>
<evidence type="ECO:0000256" key="6">
    <source>
        <dbReference type="SAM" id="MobiDB-lite"/>
    </source>
</evidence>
<keyword evidence="9" id="KW-1185">Reference proteome</keyword>
<comment type="similarity">
    <text evidence="3">Belongs to the NHP6 family.</text>
</comment>
<dbReference type="PANTHER" id="PTHR48112">
    <property type="entry name" value="HIGH MOBILITY GROUP PROTEIN DSP1"/>
    <property type="match status" value="1"/>
</dbReference>
<dbReference type="GO" id="GO:0005634">
    <property type="term" value="C:nucleus"/>
    <property type="evidence" value="ECO:0007669"/>
    <property type="project" value="UniProtKB-UniRule"/>
</dbReference>
<feature type="region of interest" description="Disordered" evidence="6">
    <location>
        <begin position="91"/>
        <end position="126"/>
    </location>
</feature>
<dbReference type="HOGENOM" id="CLU_082854_10_0_1"/>
<dbReference type="SMART" id="SM00398">
    <property type="entry name" value="HMG"/>
    <property type="match status" value="1"/>
</dbReference>
<feature type="domain" description="HMG box" evidence="7">
    <location>
        <begin position="37"/>
        <end position="105"/>
    </location>
</feature>
<name>A0A0D0AH91_9AGAM</name>
<dbReference type="EMBL" id="KN835448">
    <property type="protein sequence ID" value="KIK37474.1"/>
    <property type="molecule type" value="Genomic_DNA"/>
</dbReference>
<evidence type="ECO:0000259" key="7">
    <source>
        <dbReference type="PROSITE" id="PS50118"/>
    </source>
</evidence>
<dbReference type="PRINTS" id="PR00886">
    <property type="entry name" value="HIGHMOBLTY12"/>
</dbReference>
<dbReference type="FunFam" id="1.10.30.10:FF:000016">
    <property type="entry name" value="FACT complex subunit SSRP1"/>
    <property type="match status" value="1"/>
</dbReference>